<proteinExistence type="predicted"/>
<evidence type="ECO:0000313" key="2">
    <source>
        <dbReference type="Proteomes" id="UP000294299"/>
    </source>
</evidence>
<dbReference type="RefSeq" id="WP_134485326.1">
    <property type="nucleotide sequence ID" value="NZ_LR216287.1"/>
</dbReference>
<organism evidence="1 2">
    <name type="scientific">Candidatus Nitrosocosmicus franklandianus</name>
    <dbReference type="NCBI Taxonomy" id="1798806"/>
    <lineage>
        <taxon>Archaea</taxon>
        <taxon>Nitrososphaerota</taxon>
        <taxon>Nitrososphaeria</taxon>
        <taxon>Nitrososphaerales</taxon>
        <taxon>Nitrososphaeraceae</taxon>
        <taxon>Candidatus Nitrosocosmicus</taxon>
    </lineage>
</organism>
<sequence>MKFNKVTGFYSTTQGSKSISNRNLKHESQIDVIVGANPSSRVRKYTRSEEDFAHIYGYC</sequence>
<reference evidence="1 2" key="1">
    <citation type="submission" date="2019-02" db="EMBL/GenBank/DDBJ databases">
        <authorList>
            <person name="Lehtovirta-Morley E L."/>
        </authorList>
    </citation>
    <scope>NUCLEOTIDE SEQUENCE [LARGE SCALE GENOMIC DNA]</scope>
    <source>
        <strain evidence="1">NFRAN1</strain>
    </source>
</reference>
<dbReference type="EMBL" id="LR216287">
    <property type="protein sequence ID" value="VFJ15380.1"/>
    <property type="molecule type" value="Genomic_DNA"/>
</dbReference>
<accession>A0A484IGP9</accession>
<dbReference type="AlphaFoldDB" id="A0A484IGP9"/>
<dbReference type="KEGG" id="nfn:NFRAN_3062"/>
<dbReference type="GeneID" id="39422159"/>
<dbReference type="Proteomes" id="UP000294299">
    <property type="component" value="Chromosome NFRAN"/>
</dbReference>
<evidence type="ECO:0000313" key="1">
    <source>
        <dbReference type="EMBL" id="VFJ15380.1"/>
    </source>
</evidence>
<protein>
    <submittedName>
        <fullName evidence="1">Uncharacterized protein</fullName>
    </submittedName>
</protein>
<gene>
    <name evidence="1" type="ORF">NFRAN_3062</name>
</gene>
<keyword evidence="2" id="KW-1185">Reference proteome</keyword>
<name>A0A484IGP9_9ARCH</name>